<dbReference type="InterPro" id="IPR008331">
    <property type="entry name" value="Ferritin_DPS_dom"/>
</dbReference>
<comment type="caution">
    <text evidence="4">The sequence shown here is derived from an EMBL/GenBank/DDBJ whole genome shotgun (WGS) entry which is preliminary data.</text>
</comment>
<keyword evidence="2" id="KW-0408">Iron</keyword>
<accession>A0ABS9MIQ9</accession>
<dbReference type="InterPro" id="IPR012347">
    <property type="entry name" value="Ferritin-like"/>
</dbReference>
<dbReference type="PANTHER" id="PTHR30295">
    <property type="entry name" value="BACTERIOFERRITIN"/>
    <property type="match status" value="1"/>
</dbReference>
<name>A0ABS9MIQ9_9FIRM</name>
<dbReference type="Pfam" id="PF00210">
    <property type="entry name" value="Ferritin"/>
    <property type="match status" value="1"/>
</dbReference>
<gene>
    <name evidence="4" type="ORF">L0P57_06700</name>
</gene>
<dbReference type="RefSeq" id="WP_191521401.1">
    <property type="nucleotide sequence ID" value="NZ_JAKNHQ010000007.1"/>
</dbReference>
<dbReference type="SUPFAM" id="SSF47240">
    <property type="entry name" value="Ferritin-like"/>
    <property type="match status" value="1"/>
</dbReference>
<sequence length="177" mass="20533">MEKRDKHIESVKAFVSPEPYPPIVVAGKNRLYAGLMHMNMCAAHSELTALMQYLYQSWVMNANHAEAAQDLQRIAMVEMHHLNIFAQLVQQLGGDPVYAVSFRRRRRVWDGMMVSPCKNFFHMMQNNLLAEQETIDRYRRQAAMVQDASLAAVLLRIVEDEKVHVKIFRSYLDVLIQ</sequence>
<reference evidence="4 5" key="1">
    <citation type="submission" date="2022-01" db="EMBL/GenBank/DDBJ databases">
        <title>Collection of gut derived symbiotic bacterial strains cultured from healthy donors.</title>
        <authorList>
            <person name="Lin H."/>
            <person name="Kohout C."/>
            <person name="Waligurski E."/>
            <person name="Pamer E.G."/>
        </authorList>
    </citation>
    <scope>NUCLEOTIDE SEQUENCE [LARGE SCALE GENOMIC DNA]</scope>
    <source>
        <strain evidence="4 5">DFI.7.58</strain>
    </source>
</reference>
<evidence type="ECO:0000256" key="1">
    <source>
        <dbReference type="ARBA" id="ARBA00022434"/>
    </source>
</evidence>
<dbReference type="PANTHER" id="PTHR30295:SF0">
    <property type="entry name" value="BACTERIOFERRITIN"/>
    <property type="match status" value="1"/>
</dbReference>
<proteinExistence type="predicted"/>
<evidence type="ECO:0000313" key="4">
    <source>
        <dbReference type="EMBL" id="MCG4610621.1"/>
    </source>
</evidence>
<keyword evidence="5" id="KW-1185">Reference proteome</keyword>
<dbReference type="EMBL" id="JAKNHQ010000007">
    <property type="protein sequence ID" value="MCG4610621.1"/>
    <property type="molecule type" value="Genomic_DNA"/>
</dbReference>
<evidence type="ECO:0000259" key="3">
    <source>
        <dbReference type="Pfam" id="PF00210"/>
    </source>
</evidence>
<dbReference type="Proteomes" id="UP001298681">
    <property type="component" value="Unassembled WGS sequence"/>
</dbReference>
<keyword evidence="1" id="KW-0409">Iron storage</keyword>
<feature type="domain" description="Ferritin/DPS" evidence="3">
    <location>
        <begin position="44"/>
        <end position="174"/>
    </location>
</feature>
<evidence type="ECO:0000313" key="5">
    <source>
        <dbReference type="Proteomes" id="UP001298681"/>
    </source>
</evidence>
<dbReference type="Gene3D" id="1.20.1260.10">
    <property type="match status" value="2"/>
</dbReference>
<dbReference type="InterPro" id="IPR009078">
    <property type="entry name" value="Ferritin-like_SF"/>
</dbReference>
<protein>
    <submittedName>
        <fullName evidence="4">Manganese catalase family protein</fullName>
    </submittedName>
</protein>
<evidence type="ECO:0000256" key="2">
    <source>
        <dbReference type="ARBA" id="ARBA00023004"/>
    </source>
</evidence>
<organism evidence="4 5">
    <name type="scientific">Anaeromassilibacillus senegalensis</name>
    <dbReference type="NCBI Taxonomy" id="1673717"/>
    <lineage>
        <taxon>Bacteria</taxon>
        <taxon>Bacillati</taxon>
        <taxon>Bacillota</taxon>
        <taxon>Clostridia</taxon>
        <taxon>Eubacteriales</taxon>
        <taxon>Acutalibacteraceae</taxon>
        <taxon>Anaeromassilibacillus</taxon>
    </lineage>
</organism>
<dbReference type="CDD" id="cd07908">
    <property type="entry name" value="Mn_catalase_like"/>
    <property type="match status" value="1"/>
</dbReference>